<gene>
    <name evidence="2" type="ORF">MKW98_031053</name>
</gene>
<keyword evidence="1" id="KW-1133">Transmembrane helix</keyword>
<keyword evidence="3" id="KW-1185">Reference proteome</keyword>
<dbReference type="Proteomes" id="UP001202328">
    <property type="component" value="Unassembled WGS sequence"/>
</dbReference>
<evidence type="ECO:0000313" key="3">
    <source>
        <dbReference type="Proteomes" id="UP001202328"/>
    </source>
</evidence>
<keyword evidence="1" id="KW-0472">Membrane</keyword>
<evidence type="ECO:0000256" key="1">
    <source>
        <dbReference type="SAM" id="Phobius"/>
    </source>
</evidence>
<sequence>MLTPSQFFHSLFTVVIIFISNLANKFCTVLRGMLYLTDTGPTKKERVTYLMATESITRLILNQRLTGSTITCNPQAVDVLREVHVLIAPTKAAGIGGDLNLGLIVLKTTQGILLLKVKY</sequence>
<accession>A0AAD4XJS1</accession>
<comment type="caution">
    <text evidence="2">The sequence shown here is derived from an EMBL/GenBank/DDBJ whole genome shotgun (WGS) entry which is preliminary data.</text>
</comment>
<keyword evidence="1" id="KW-0812">Transmembrane</keyword>
<organism evidence="2 3">
    <name type="scientific">Papaver atlanticum</name>
    <dbReference type="NCBI Taxonomy" id="357466"/>
    <lineage>
        <taxon>Eukaryota</taxon>
        <taxon>Viridiplantae</taxon>
        <taxon>Streptophyta</taxon>
        <taxon>Embryophyta</taxon>
        <taxon>Tracheophyta</taxon>
        <taxon>Spermatophyta</taxon>
        <taxon>Magnoliopsida</taxon>
        <taxon>Ranunculales</taxon>
        <taxon>Papaveraceae</taxon>
        <taxon>Papaveroideae</taxon>
        <taxon>Papaver</taxon>
    </lineage>
</organism>
<protein>
    <submittedName>
        <fullName evidence="2">Uncharacterized protein</fullName>
    </submittedName>
</protein>
<feature type="transmembrane region" description="Helical" evidence="1">
    <location>
        <begin position="6"/>
        <end position="23"/>
    </location>
</feature>
<evidence type="ECO:0000313" key="2">
    <source>
        <dbReference type="EMBL" id="KAI3924802.1"/>
    </source>
</evidence>
<dbReference type="AlphaFoldDB" id="A0AAD4XJS1"/>
<name>A0AAD4XJS1_9MAGN</name>
<reference evidence="2" key="1">
    <citation type="submission" date="2022-04" db="EMBL/GenBank/DDBJ databases">
        <title>A functionally conserved STORR gene fusion in Papaver species that diverged 16.8 million years ago.</title>
        <authorList>
            <person name="Catania T."/>
        </authorList>
    </citation>
    <scope>NUCLEOTIDE SEQUENCE</scope>
    <source>
        <strain evidence="2">S-188037</strain>
    </source>
</reference>
<dbReference type="EMBL" id="JAJJMB010008256">
    <property type="protein sequence ID" value="KAI3924802.1"/>
    <property type="molecule type" value="Genomic_DNA"/>
</dbReference>
<proteinExistence type="predicted"/>